<dbReference type="PANTHER" id="PTHR42711:SF5">
    <property type="entry name" value="ABC TRANSPORTER ATP-BINDING PROTEIN NATA"/>
    <property type="match status" value="1"/>
</dbReference>
<keyword evidence="6" id="KW-0046">Antibiotic resistance</keyword>
<dbReference type="Gene3D" id="3.40.50.300">
    <property type="entry name" value="P-loop containing nucleotide triphosphate hydrolases"/>
    <property type="match status" value="1"/>
</dbReference>
<feature type="domain" description="ABC transporter" evidence="7">
    <location>
        <begin position="4"/>
        <end position="224"/>
    </location>
</feature>
<reference evidence="9" key="1">
    <citation type="journal article" date="2019" name="Int. J. Syst. Evol. Microbiol.">
        <title>The Global Catalogue of Microorganisms (GCM) 10K type strain sequencing project: providing services to taxonomists for standard genome sequencing and annotation.</title>
        <authorList>
            <consortium name="The Broad Institute Genomics Platform"/>
            <consortium name="The Broad Institute Genome Sequencing Center for Infectious Disease"/>
            <person name="Wu L."/>
            <person name="Ma J."/>
        </authorList>
    </citation>
    <scope>NUCLEOTIDE SEQUENCE [LARGE SCALE GENOMIC DNA]</scope>
    <source>
        <strain evidence="9">JCM 14545</strain>
    </source>
</reference>
<comment type="caution">
    <text evidence="8">The sequence shown here is derived from an EMBL/GenBank/DDBJ whole genome shotgun (WGS) entry which is preliminary data.</text>
</comment>
<accession>A0ABP5EDD9</accession>
<dbReference type="InterPro" id="IPR027417">
    <property type="entry name" value="P-loop_NTPase"/>
</dbReference>
<keyword evidence="9" id="KW-1185">Reference proteome</keyword>
<dbReference type="InterPro" id="IPR003439">
    <property type="entry name" value="ABC_transporter-like_ATP-bd"/>
</dbReference>
<dbReference type="SUPFAM" id="SSF52540">
    <property type="entry name" value="P-loop containing nucleoside triphosphate hydrolases"/>
    <property type="match status" value="1"/>
</dbReference>
<dbReference type="InterPro" id="IPR003593">
    <property type="entry name" value="AAA+_ATPase"/>
</dbReference>
<evidence type="ECO:0000256" key="4">
    <source>
        <dbReference type="ARBA" id="ARBA00022741"/>
    </source>
</evidence>
<dbReference type="CDD" id="cd03230">
    <property type="entry name" value="ABC_DR_subfamily_A"/>
    <property type="match status" value="1"/>
</dbReference>
<evidence type="ECO:0000256" key="6">
    <source>
        <dbReference type="ARBA" id="ARBA00023251"/>
    </source>
</evidence>
<evidence type="ECO:0000256" key="2">
    <source>
        <dbReference type="ARBA" id="ARBA00005417"/>
    </source>
</evidence>
<dbReference type="PROSITE" id="PS50893">
    <property type="entry name" value="ABC_TRANSPORTER_2"/>
    <property type="match status" value="1"/>
</dbReference>
<evidence type="ECO:0000256" key="5">
    <source>
        <dbReference type="ARBA" id="ARBA00022840"/>
    </source>
</evidence>
<evidence type="ECO:0000259" key="7">
    <source>
        <dbReference type="PROSITE" id="PS50893"/>
    </source>
</evidence>
<gene>
    <name evidence="8" type="ORF">GCM10009754_87450</name>
</gene>
<dbReference type="SMART" id="SM00382">
    <property type="entry name" value="AAA"/>
    <property type="match status" value="1"/>
</dbReference>
<sequence>MRGLRKEYAGHVAVGGIDLDIDHGEVLALLGPNGAGKTTTTEILEGHRGRTAGEARVLGEDPGTAGRAWRAKLGIVLQSSDDVGSLTVTETVRHFAGYYPDPRDPGEVIELVGLTGKAGAKVRDLSGGQRRRLDVALGIIGRPELVFLDEPTTGFDPEARRRFWALIGSLAGEGTTILLTTHYLDEAEALADRVAVIAGGVLVAEGTPATLGGRAGAEATVRWTDARGPRAVRTTTPARLVRELSTDGELTDLTITRPSLEDVYLGLIGENR</sequence>
<evidence type="ECO:0000256" key="3">
    <source>
        <dbReference type="ARBA" id="ARBA00022448"/>
    </source>
</evidence>
<dbReference type="EMBL" id="BAAANN010000084">
    <property type="protein sequence ID" value="GAA1994654.1"/>
    <property type="molecule type" value="Genomic_DNA"/>
</dbReference>
<dbReference type="PROSITE" id="PS00211">
    <property type="entry name" value="ABC_TRANSPORTER_1"/>
    <property type="match status" value="1"/>
</dbReference>
<dbReference type="PANTHER" id="PTHR42711">
    <property type="entry name" value="ABC TRANSPORTER ATP-BINDING PROTEIN"/>
    <property type="match status" value="1"/>
</dbReference>
<keyword evidence="3" id="KW-0813">Transport</keyword>
<evidence type="ECO:0000256" key="1">
    <source>
        <dbReference type="ARBA" id="ARBA00004202"/>
    </source>
</evidence>
<keyword evidence="4" id="KW-0547">Nucleotide-binding</keyword>
<comment type="subcellular location">
    <subcellularLocation>
        <location evidence="1">Cell membrane</location>
        <topology evidence="1">Peripheral membrane protein</topology>
    </subcellularLocation>
</comment>
<comment type="similarity">
    <text evidence="2">Belongs to the ABC transporter superfamily.</text>
</comment>
<dbReference type="GO" id="GO:0005524">
    <property type="term" value="F:ATP binding"/>
    <property type="evidence" value="ECO:0007669"/>
    <property type="project" value="UniProtKB-KW"/>
</dbReference>
<proteinExistence type="inferred from homology"/>
<dbReference type="Pfam" id="PF00005">
    <property type="entry name" value="ABC_tran"/>
    <property type="match status" value="1"/>
</dbReference>
<organism evidence="8 9">
    <name type="scientific">Amycolatopsis minnesotensis</name>
    <dbReference type="NCBI Taxonomy" id="337894"/>
    <lineage>
        <taxon>Bacteria</taxon>
        <taxon>Bacillati</taxon>
        <taxon>Actinomycetota</taxon>
        <taxon>Actinomycetes</taxon>
        <taxon>Pseudonocardiales</taxon>
        <taxon>Pseudonocardiaceae</taxon>
        <taxon>Amycolatopsis</taxon>
    </lineage>
</organism>
<protein>
    <submittedName>
        <fullName evidence="8">ABC transporter ATP-binding protein</fullName>
    </submittedName>
</protein>
<dbReference type="Proteomes" id="UP001501116">
    <property type="component" value="Unassembled WGS sequence"/>
</dbReference>
<evidence type="ECO:0000313" key="8">
    <source>
        <dbReference type="EMBL" id="GAA1994654.1"/>
    </source>
</evidence>
<dbReference type="InterPro" id="IPR017871">
    <property type="entry name" value="ABC_transporter-like_CS"/>
</dbReference>
<dbReference type="InterPro" id="IPR050763">
    <property type="entry name" value="ABC_transporter_ATP-binding"/>
</dbReference>
<keyword evidence="5 8" id="KW-0067">ATP-binding</keyword>
<evidence type="ECO:0000313" key="9">
    <source>
        <dbReference type="Proteomes" id="UP001501116"/>
    </source>
</evidence>
<name>A0ABP5EDD9_9PSEU</name>